<accession>A0A9Q1M6M0</accession>
<evidence type="ECO:0000313" key="2">
    <source>
        <dbReference type="Proteomes" id="UP001152561"/>
    </source>
</evidence>
<dbReference type="OrthoDB" id="550575at2759"/>
<dbReference type="SMART" id="SM00367">
    <property type="entry name" value="LRR_CC"/>
    <property type="match status" value="9"/>
</dbReference>
<dbReference type="AlphaFoldDB" id="A0A9Q1M6M0"/>
<dbReference type="Pfam" id="PF13516">
    <property type="entry name" value="LRR_6"/>
    <property type="match status" value="4"/>
</dbReference>
<dbReference type="PANTHER" id="PTHR13318">
    <property type="entry name" value="PARTNER OF PAIRED, ISOFORM B-RELATED"/>
    <property type="match status" value="1"/>
</dbReference>
<comment type="caution">
    <text evidence="1">The sequence shown here is derived from an EMBL/GenBank/DDBJ whole genome shotgun (WGS) entry which is preliminary data.</text>
</comment>
<keyword evidence="2" id="KW-1185">Reference proteome</keyword>
<dbReference type="InterPro" id="IPR001611">
    <property type="entry name" value="Leu-rich_rpt"/>
</dbReference>
<gene>
    <name evidence="1" type="ORF">K7X08_000381</name>
</gene>
<sequence>MTAATALAEAKNVERLKLVRCKNLSDIGIGCIAVGCRKLRLLNLRWCLGVGDLGVGLITVKCKEMRSLDLSYVPVTNKCLSPIFELQYLEDLVLEGCYCIDDDSFVSLKRKCNSLMTLDLSSCQNVSHIGLSSLTASAGCLPELILAYGSPITLPVSDSLQNLSMLKFIRLGGCQVSCSGLKAIGSCIVSILMNLTLLTPKLTRHAGLKSISMCTNPSSLKLGICLNLTDQGLIHVGMNCSNLKELDLYRSTGITDQGISAISHGCASLEVINIAYCRAAVAVGCKQLSKLDIKKCHSIGDTGMIPLTRFSQNLKQINLSYTSVTDVGLLSLASIGRLQNITVLHLKGLTPSGLGAALFACGGLIKIKLQTLFKSLLPQTLFEHLEARGCVFQWRESISGDVDPKLWKHQLDNLD</sequence>
<dbReference type="GO" id="GO:0019005">
    <property type="term" value="C:SCF ubiquitin ligase complex"/>
    <property type="evidence" value="ECO:0007669"/>
    <property type="project" value="TreeGrafter"/>
</dbReference>
<dbReference type="InterPro" id="IPR032675">
    <property type="entry name" value="LRR_dom_sf"/>
</dbReference>
<organism evidence="1 2">
    <name type="scientific">Anisodus acutangulus</name>
    <dbReference type="NCBI Taxonomy" id="402998"/>
    <lineage>
        <taxon>Eukaryota</taxon>
        <taxon>Viridiplantae</taxon>
        <taxon>Streptophyta</taxon>
        <taxon>Embryophyta</taxon>
        <taxon>Tracheophyta</taxon>
        <taxon>Spermatophyta</taxon>
        <taxon>Magnoliopsida</taxon>
        <taxon>eudicotyledons</taxon>
        <taxon>Gunneridae</taxon>
        <taxon>Pentapetalae</taxon>
        <taxon>asterids</taxon>
        <taxon>lamiids</taxon>
        <taxon>Solanales</taxon>
        <taxon>Solanaceae</taxon>
        <taxon>Solanoideae</taxon>
        <taxon>Hyoscyameae</taxon>
        <taxon>Anisodus</taxon>
    </lineage>
</organism>
<dbReference type="GO" id="GO:0031146">
    <property type="term" value="P:SCF-dependent proteasomal ubiquitin-dependent protein catabolic process"/>
    <property type="evidence" value="ECO:0007669"/>
    <property type="project" value="TreeGrafter"/>
</dbReference>
<proteinExistence type="predicted"/>
<name>A0A9Q1M6M0_9SOLA</name>
<dbReference type="Proteomes" id="UP001152561">
    <property type="component" value="Unassembled WGS sequence"/>
</dbReference>
<dbReference type="InterPro" id="IPR006553">
    <property type="entry name" value="Leu-rich_rpt_Cys-con_subtyp"/>
</dbReference>
<dbReference type="PANTHER" id="PTHR13318:SF178">
    <property type="entry name" value="OS02G0200900 PROTEIN"/>
    <property type="match status" value="1"/>
</dbReference>
<dbReference type="EMBL" id="JAJAGQ010000010">
    <property type="protein sequence ID" value="KAJ8551011.1"/>
    <property type="molecule type" value="Genomic_DNA"/>
</dbReference>
<reference evidence="2" key="1">
    <citation type="journal article" date="2023" name="Proc. Natl. Acad. Sci. U.S.A.">
        <title>Genomic and structural basis for evolution of tropane alkaloid biosynthesis.</title>
        <authorList>
            <person name="Wanga Y.-J."/>
            <person name="Taina T."/>
            <person name="Yua J.-Y."/>
            <person name="Lia J."/>
            <person name="Xua B."/>
            <person name="Chenc J."/>
            <person name="D'Auriad J.C."/>
            <person name="Huanga J.-P."/>
            <person name="Huanga S.-X."/>
        </authorList>
    </citation>
    <scope>NUCLEOTIDE SEQUENCE [LARGE SCALE GENOMIC DNA]</scope>
    <source>
        <strain evidence="2">cv. KIB-2019</strain>
    </source>
</reference>
<dbReference type="SUPFAM" id="SSF52047">
    <property type="entry name" value="RNI-like"/>
    <property type="match status" value="1"/>
</dbReference>
<protein>
    <submittedName>
        <fullName evidence="1">Uncharacterized protein</fullName>
    </submittedName>
</protein>
<evidence type="ECO:0000313" key="1">
    <source>
        <dbReference type="EMBL" id="KAJ8551011.1"/>
    </source>
</evidence>
<dbReference type="Gene3D" id="3.80.10.10">
    <property type="entry name" value="Ribonuclease Inhibitor"/>
    <property type="match status" value="3"/>
</dbReference>